<evidence type="ECO:0000313" key="6">
    <source>
        <dbReference type="Proteomes" id="UP001151002"/>
    </source>
</evidence>
<gene>
    <name evidence="5" type="ORF">OWR29_18830</name>
</gene>
<reference evidence="5" key="1">
    <citation type="submission" date="2022-11" db="EMBL/GenBank/DDBJ databases">
        <authorList>
            <person name="Somphong A."/>
            <person name="Phongsopitanun W."/>
        </authorList>
    </citation>
    <scope>NUCLEOTIDE SEQUENCE</scope>
    <source>
        <strain evidence="5">Pm04-4</strain>
    </source>
</reference>
<evidence type="ECO:0000313" key="5">
    <source>
        <dbReference type="EMBL" id="MCY1140065.1"/>
    </source>
</evidence>
<dbReference type="Proteomes" id="UP001151002">
    <property type="component" value="Unassembled WGS sequence"/>
</dbReference>
<dbReference type="SMART" id="SM00560">
    <property type="entry name" value="LamGL"/>
    <property type="match status" value="2"/>
</dbReference>
<dbReference type="InterPro" id="IPR006558">
    <property type="entry name" value="LamG-like"/>
</dbReference>
<keyword evidence="1" id="KW-0732">Signal</keyword>
<organism evidence="5 6">
    <name type="scientific">Paractinoplanes pyxinae</name>
    <dbReference type="NCBI Taxonomy" id="2997416"/>
    <lineage>
        <taxon>Bacteria</taxon>
        <taxon>Bacillati</taxon>
        <taxon>Actinomycetota</taxon>
        <taxon>Actinomycetes</taxon>
        <taxon>Micromonosporales</taxon>
        <taxon>Micromonosporaceae</taxon>
        <taxon>Paractinoplanes</taxon>
    </lineage>
</organism>
<proteinExistence type="predicted"/>
<feature type="region of interest" description="Disordered" evidence="3">
    <location>
        <begin position="333"/>
        <end position="352"/>
    </location>
</feature>
<feature type="domain" description="LamG-like jellyroll fold" evidence="4">
    <location>
        <begin position="388"/>
        <end position="533"/>
    </location>
</feature>
<dbReference type="RefSeq" id="WP_267564211.1">
    <property type="nucleotide sequence ID" value="NZ_JAPNTZ010000006.1"/>
</dbReference>
<accession>A0ABT4B2G5</accession>
<name>A0ABT4B2G5_9ACTN</name>
<protein>
    <submittedName>
        <fullName evidence="5">LamG domain-containing protein</fullName>
    </submittedName>
</protein>
<feature type="domain" description="LamG-like jellyroll fold" evidence="4">
    <location>
        <begin position="153"/>
        <end position="308"/>
    </location>
</feature>
<dbReference type="PANTHER" id="PTHR46943">
    <property type="entry name" value="PENTRAXIN-RELATED PROTEIN PTX3"/>
    <property type="match status" value="1"/>
</dbReference>
<keyword evidence="6" id="KW-1185">Reference proteome</keyword>
<comment type="caution">
    <text evidence="5">The sequence shown here is derived from an EMBL/GenBank/DDBJ whole genome shotgun (WGS) entry which is preliminary data.</text>
</comment>
<dbReference type="PANTHER" id="PTHR46943:SF1">
    <property type="entry name" value="PENTRAXIN-RELATED PROTEIN PTX3"/>
    <property type="match status" value="1"/>
</dbReference>
<feature type="compositionally biased region" description="Low complexity" evidence="3">
    <location>
        <begin position="333"/>
        <end position="345"/>
    </location>
</feature>
<keyword evidence="2" id="KW-1015">Disulfide bond</keyword>
<evidence type="ECO:0000256" key="3">
    <source>
        <dbReference type="SAM" id="MobiDB-lite"/>
    </source>
</evidence>
<dbReference type="Pfam" id="PF13385">
    <property type="entry name" value="Laminin_G_3"/>
    <property type="match status" value="3"/>
</dbReference>
<evidence type="ECO:0000256" key="2">
    <source>
        <dbReference type="ARBA" id="ARBA00023157"/>
    </source>
</evidence>
<dbReference type="EMBL" id="JAPNTZ010000006">
    <property type="protein sequence ID" value="MCY1140065.1"/>
    <property type="molecule type" value="Genomic_DNA"/>
</dbReference>
<evidence type="ECO:0000256" key="1">
    <source>
        <dbReference type="ARBA" id="ARBA00022729"/>
    </source>
</evidence>
<evidence type="ECO:0000259" key="4">
    <source>
        <dbReference type="SMART" id="SM00560"/>
    </source>
</evidence>
<sequence>MRWGIALLAAVAGMIAAVFLLPTSSATFTSAVNVPATFAASAAFPGQPKLISDKGPVFYHRMEEAQTPPSTTVADTMVSSQGAYGMTPISSSTWWRFDEAAGATSFSDISGAADTASITGTATAGGAGPMGGAVTLGSGSYLTSAGSPFRADRSFTMSVWVNIGTALPTSRLGVLSMTGGTTASPYDRSDAMIVAEPPANCASASPCWSFAMAGNPQNASVAFDVARSTSALTTSTWVHLVAVFDAGTMTLYVNGNPESTKAHTVPANAATNAGLTVGRYRDAGWLGTTTGTTQIGETRTWRRALTAAEVTQLTVRPTARYAFNEAAGTSTTYTTTAASTGPPGAVSRSGPLTISGGTLAAGRERNAFTSVTAGGTLNGPSSQLNTTGSFTVAAWVKLTDTVVDRIFFSANYGAGTVVSLGYSQANNKWLMGVLTGLPTVTAYADVTAPVVNQWVHLVAAYDKNNGLLRMYVDGVPQTPVSMGAFTAVTADDVIVVGARRALGIYTDPWPGQVDDLRLYNSYPLNASAAVTAGTMQTFVNLLNPGLSAEVPGGLQGSTKTGHAGSTAVAFGGTGNAYNNKYSTSAATTTFTVECLIRVAPGQSGVIAGFTAGATGLGGTTTDRLLYVDSTGKVRFGVLQSGAAITLASATNVDDGAWHHITAGLGPITGTGNLAAGGLRLSLDGTVASTNSMTSAAASTGVWRWGGAPLLPLAIWPSAPANPYLTGTIDEFAVYDKQLTDQDDLWRVYGNY</sequence>
<dbReference type="SUPFAM" id="SSF49899">
    <property type="entry name" value="Concanavalin A-like lectins/glucanases"/>
    <property type="match status" value="3"/>
</dbReference>
<dbReference type="Gene3D" id="2.60.120.200">
    <property type="match status" value="3"/>
</dbReference>
<dbReference type="InterPro" id="IPR013320">
    <property type="entry name" value="ConA-like_dom_sf"/>
</dbReference>
<dbReference type="InterPro" id="IPR042837">
    <property type="entry name" value="PTX3"/>
</dbReference>